<evidence type="ECO:0000313" key="5">
    <source>
        <dbReference type="Proteomes" id="UP000801492"/>
    </source>
</evidence>
<dbReference type="GO" id="GO:0005221">
    <property type="term" value="F:intracellularly cyclic nucleotide-activated monoatomic cation channel activity"/>
    <property type="evidence" value="ECO:0007669"/>
    <property type="project" value="InterPro"/>
</dbReference>
<dbReference type="PROSITE" id="PS50042">
    <property type="entry name" value="CNMP_BINDING_3"/>
    <property type="match status" value="4"/>
</dbReference>
<feature type="transmembrane region" description="Helical" evidence="2">
    <location>
        <begin position="1014"/>
        <end position="1036"/>
    </location>
</feature>
<dbReference type="InterPro" id="IPR000595">
    <property type="entry name" value="cNMP-bd_dom"/>
</dbReference>
<dbReference type="EMBL" id="VTPC01008712">
    <property type="protein sequence ID" value="KAF2892501.1"/>
    <property type="molecule type" value="Genomic_DNA"/>
</dbReference>
<keyword evidence="5" id="KW-1185">Reference proteome</keyword>
<feature type="transmembrane region" description="Helical" evidence="2">
    <location>
        <begin position="944"/>
        <end position="963"/>
    </location>
</feature>
<dbReference type="InterPro" id="IPR014710">
    <property type="entry name" value="RmlC-like_jellyroll"/>
</dbReference>
<feature type="domain" description="Cyclic nucleotide-binding" evidence="3">
    <location>
        <begin position="750"/>
        <end position="850"/>
    </location>
</feature>
<dbReference type="SUPFAM" id="SSF51206">
    <property type="entry name" value="cAMP-binding domain-like"/>
    <property type="match status" value="4"/>
</dbReference>
<gene>
    <name evidence="4" type="ORF">ILUMI_13673</name>
</gene>
<evidence type="ECO:0000256" key="1">
    <source>
        <dbReference type="ARBA" id="ARBA00023286"/>
    </source>
</evidence>
<keyword evidence="1" id="KW-0406">Ion transport</keyword>
<feature type="transmembrane region" description="Helical" evidence="2">
    <location>
        <begin position="513"/>
        <end position="533"/>
    </location>
</feature>
<keyword evidence="1" id="KW-0407">Ion channel</keyword>
<dbReference type="PANTHER" id="PTHR45638">
    <property type="entry name" value="CYCLIC NUCLEOTIDE-GATED CATION CHANNEL SUBUNIT A"/>
    <property type="match status" value="1"/>
</dbReference>
<keyword evidence="1" id="KW-0813">Transport</keyword>
<feature type="transmembrane region" description="Helical" evidence="2">
    <location>
        <begin position="1621"/>
        <end position="1640"/>
    </location>
</feature>
<name>A0A8K0GB76_IGNLU</name>
<sequence length="1885" mass="219116">MAENIFYASHLVDCLKCFRILHVFNYHHNMVGNSKIMLQICEYYFCLGLAVMVGFAITFNTICFRDSKCLDTQSSEEYFRYFYISLSKISARGIANYPDNILWMFCVGLIAHVVFFAVICTSLAYVTIALLTLLHHKYVFLNKLKLMHYDLKRYHVPKDIAALCMEFYDHYWKERTGYDDNPRYFLILPQALYQELSLDIAWPALKHSKLFRNMDVAFLRCVSTFFQSKYMLPGTRIYNKHLAKGMMIYVVSGVIQVLSEEDDETAIISFSSGTCLGESSLVLNYKPRATVCCKTSCNIHVLETKNFNKVIKMFPEQYTTIRNHFKKRLHKAKKYSEIARIVNSVRGSVNRNDYITMMWLKSTLHRLMVKDGESSLKHQCQNIFLRDEFDEEKFRNKYFTAANLDMLAISERWQLVTDTIFLKNSCPCILQPESVVLSIWEGIVVLVAITAAVLIPYFALIQPKSPLLYKGWLYIITVFWTLDLYVQISTAIKQSDEILTTVKRIFLHKMTTFGFLLDLLAALPLEVLSSILLTKLSEQNQAVLHLNRVIKIWKIESMFRVVENRLDANVLVIRYFKYFCLFCFTTYLCSCAMYAINCFDYVCVNSLLEDMPSIHLFWCIVVVANILSGTNISSRLSSDYHYYPLYALFTIFSTAFYVFVYGGLAAERTLKRTNRIRLQEMVNDIVGIIRSDDITDKYHDRIFRYVQTQWEDNYAAKLLYNSSSFTDLPRHIYGVLKETTMSNLLQSVPFFQGLPDEVIYDVCVIMKQMVLPPNEIVCYTGDICDTIHIIQEGYCKTVFTNAGASQTILGPLSYISIVEACLGVPVVHTVITVTHCRLISIDYKALASILVLKYPEYKKELKNAVEGSDMAHHLELLSHSVGRHVDYIKMVKNEQIKSFRKFGYNLPVDSFEEYDYYVPFDRLDMFSFVQYFLMRSTILPEGRFMFRWEICRCICAVLSGILFPINEVGTCLNCPWFFVLIFLDAMAWLDIYIRFHICYYNEDGILVSHPLKTAIYYLKHGFLLDVLGVLPVHLFFTTSNRYRNVLLSELQINRVLQMHRYLGFFKYIDETTLLPSAVIPLIKYFPMMLVLCSSTGSLLINTLCTFNNVEPSHDSVFVEGIFCTNNSWIKNSRFNKPLGFYRTQLYGIYLASSILTMAGMMGFSLQSKTNALCVIVLILLSFILTSYILSVAITQHTTGDSTLLAYQDAMKAIRDFMNKHKVAVDLQQKLVAHYELKWTRKQGRDIHDSISKFNCSLQEDILYDIYGRTIRRTSVFIVDNKAFLRSLLLEVSHDINTKDSYIIRVNDVKKDVYLMYKGRVNVLAPDGTKLATLTSGSMFGNLDNCEMSRQTVDIVALGHVEILTIKSLRFHAILNSYARLKKRYQQAVGIHNDYLKGREGVMADDDISYVTQTSYHVGKTTKNFGFLNRTVFQPDSAFIKIWQFIILFVVCYIGLCCDLFQMAMLEYTVGFIAFQYLCDLLFIINFYIRVSTAYENEVGIIVTDLDMIMKRFKEDKITFWFTIIGMIPLDAISWFLPWSLFRTIHPLLRINRLLRFIYVIYYFREVRQKLAIKLYLLRFWYIILWSTFVLHFCVCTIITLGCTHTPNMYPEINCEEISKSYYTKLTIYIKFSYFIVSCFIHSSQDLVYPQSAGLTIYCILLMIALQLMRITVTAQIYCTLQMGYHHLNQYSQRLDRIKNFMKREQVSYSLMERVYSYLKLLWRYQGGVLYPRLLEEAPPLLRESIVNSAFAHLITNHPVFQRCHEDFNRQVVATLRIRTYFKNDNIAIKGTINRAMYFIHSGRVLAITEDETHQEVGIGILEMGMSFGIVQGLNETVPYSYTFRAMKTSTVVVLVLDDWKHLLHFFPASEEVIRERSVDFEDVFA</sequence>
<feature type="transmembrane region" description="Helical" evidence="2">
    <location>
        <begin position="1467"/>
        <end position="1488"/>
    </location>
</feature>
<dbReference type="GO" id="GO:0044877">
    <property type="term" value="F:protein-containing complex binding"/>
    <property type="evidence" value="ECO:0007669"/>
    <property type="project" value="TreeGrafter"/>
</dbReference>
<feature type="domain" description="Cyclic nucleotide-binding" evidence="3">
    <location>
        <begin position="1300"/>
        <end position="1383"/>
    </location>
</feature>
<dbReference type="SMART" id="SM00100">
    <property type="entry name" value="cNMP"/>
    <property type="match status" value="4"/>
</dbReference>
<dbReference type="Gene3D" id="1.10.287.70">
    <property type="match status" value="1"/>
</dbReference>
<dbReference type="InterPro" id="IPR050866">
    <property type="entry name" value="CNG_cation_channel"/>
</dbReference>
<feature type="transmembrane region" description="Helical" evidence="2">
    <location>
        <begin position="1517"/>
        <end position="1538"/>
    </location>
</feature>
<dbReference type="CDD" id="cd00038">
    <property type="entry name" value="CAP_ED"/>
    <property type="match status" value="4"/>
</dbReference>
<dbReference type="PANTHER" id="PTHR45638:SF11">
    <property type="entry name" value="CYCLIC NUCLEOTIDE-GATED CATION CHANNEL SUBUNIT A"/>
    <property type="match status" value="1"/>
</dbReference>
<protein>
    <recommendedName>
        <fullName evidence="3">Cyclic nucleotide-binding domain-containing protein</fullName>
    </recommendedName>
</protein>
<feature type="transmembrane region" description="Helical" evidence="2">
    <location>
        <begin position="101"/>
        <end position="134"/>
    </location>
</feature>
<feature type="transmembrane region" description="Helical" evidence="2">
    <location>
        <begin position="472"/>
        <end position="492"/>
    </location>
</feature>
<comment type="caution">
    <text evidence="4">The sequence shown here is derived from an EMBL/GenBank/DDBJ whole genome shotgun (WGS) entry which is preliminary data.</text>
</comment>
<dbReference type="Proteomes" id="UP000801492">
    <property type="component" value="Unassembled WGS sequence"/>
</dbReference>
<feature type="transmembrane region" description="Helical" evidence="2">
    <location>
        <begin position="616"/>
        <end position="633"/>
    </location>
</feature>
<proteinExistence type="predicted"/>
<feature type="domain" description="Cyclic nucleotide-binding" evidence="3">
    <location>
        <begin position="210"/>
        <end position="328"/>
    </location>
</feature>
<dbReference type="Gene3D" id="2.60.120.10">
    <property type="entry name" value="Jelly Rolls"/>
    <property type="match status" value="4"/>
</dbReference>
<feature type="transmembrane region" description="Helical" evidence="2">
    <location>
        <begin position="36"/>
        <end position="57"/>
    </location>
</feature>
<dbReference type="InterPro" id="IPR018490">
    <property type="entry name" value="cNMP-bd_dom_sf"/>
</dbReference>
<feature type="transmembrane region" description="Helical" evidence="2">
    <location>
        <begin position="575"/>
        <end position="596"/>
    </location>
</feature>
<reference evidence="4" key="1">
    <citation type="submission" date="2019-08" db="EMBL/GenBank/DDBJ databases">
        <title>The genome of the North American firefly Photinus pyralis.</title>
        <authorList>
            <consortium name="Photinus pyralis genome working group"/>
            <person name="Fallon T.R."/>
            <person name="Sander Lower S.E."/>
            <person name="Weng J.-K."/>
        </authorList>
    </citation>
    <scope>NUCLEOTIDE SEQUENCE</scope>
    <source>
        <strain evidence="4">TRF0915ILg1</strain>
        <tissue evidence="4">Whole body</tissue>
    </source>
</reference>
<dbReference type="OrthoDB" id="415460at2759"/>
<feature type="transmembrane region" description="Helical" evidence="2">
    <location>
        <begin position="975"/>
        <end position="993"/>
    </location>
</feature>
<accession>A0A8K0GB76</accession>
<feature type="transmembrane region" description="Helical" evidence="2">
    <location>
        <begin position="439"/>
        <end position="460"/>
    </location>
</feature>
<dbReference type="Pfam" id="PF00027">
    <property type="entry name" value="cNMP_binding"/>
    <property type="match status" value="3"/>
</dbReference>
<keyword evidence="2" id="KW-0472">Membrane</keyword>
<feature type="domain" description="Cyclic nucleotide-binding" evidence="3">
    <location>
        <begin position="1759"/>
        <end position="1863"/>
    </location>
</feature>
<feature type="transmembrane region" description="Helical" evidence="2">
    <location>
        <begin position="645"/>
        <end position="666"/>
    </location>
</feature>
<organism evidence="4 5">
    <name type="scientific">Ignelater luminosus</name>
    <name type="common">Cucubano</name>
    <name type="synonym">Pyrophorus luminosus</name>
    <dbReference type="NCBI Taxonomy" id="2038154"/>
    <lineage>
        <taxon>Eukaryota</taxon>
        <taxon>Metazoa</taxon>
        <taxon>Ecdysozoa</taxon>
        <taxon>Arthropoda</taxon>
        <taxon>Hexapoda</taxon>
        <taxon>Insecta</taxon>
        <taxon>Pterygota</taxon>
        <taxon>Neoptera</taxon>
        <taxon>Endopterygota</taxon>
        <taxon>Coleoptera</taxon>
        <taxon>Polyphaga</taxon>
        <taxon>Elateriformia</taxon>
        <taxon>Elateroidea</taxon>
        <taxon>Elateridae</taxon>
        <taxon>Agrypninae</taxon>
        <taxon>Pyrophorini</taxon>
        <taxon>Ignelater</taxon>
    </lineage>
</organism>
<feature type="transmembrane region" description="Helical" evidence="2">
    <location>
        <begin position="1169"/>
        <end position="1189"/>
    </location>
</feature>
<dbReference type="Gene3D" id="1.10.287.630">
    <property type="entry name" value="Helix hairpin bin"/>
    <property type="match status" value="2"/>
</dbReference>
<feature type="transmembrane region" description="Helical" evidence="2">
    <location>
        <begin position="1145"/>
        <end position="1163"/>
    </location>
</feature>
<evidence type="ECO:0000256" key="2">
    <source>
        <dbReference type="SAM" id="Phobius"/>
    </source>
</evidence>
<keyword evidence="2" id="KW-1133">Transmembrane helix</keyword>
<feature type="transmembrane region" description="Helical" evidence="2">
    <location>
        <begin position="1437"/>
        <end position="1455"/>
    </location>
</feature>
<feature type="transmembrane region" description="Helical" evidence="2">
    <location>
        <begin position="1652"/>
        <end position="1672"/>
    </location>
</feature>
<evidence type="ECO:0000313" key="4">
    <source>
        <dbReference type="EMBL" id="KAF2892501.1"/>
    </source>
</evidence>
<keyword evidence="1" id="KW-1071">Ligand-gated ion channel</keyword>
<feature type="transmembrane region" description="Helical" evidence="2">
    <location>
        <begin position="1575"/>
        <end position="1601"/>
    </location>
</feature>
<dbReference type="SUPFAM" id="SSF81324">
    <property type="entry name" value="Voltage-gated potassium channels"/>
    <property type="match status" value="1"/>
</dbReference>
<keyword evidence="2" id="KW-0812">Transmembrane</keyword>
<evidence type="ECO:0000259" key="3">
    <source>
        <dbReference type="PROSITE" id="PS50042"/>
    </source>
</evidence>